<feature type="transmembrane region" description="Helical" evidence="5">
    <location>
        <begin position="63"/>
        <end position="86"/>
    </location>
</feature>
<feature type="transmembrane region" description="Helical" evidence="5">
    <location>
        <begin position="98"/>
        <end position="118"/>
    </location>
</feature>
<evidence type="ECO:0000313" key="7">
    <source>
        <dbReference type="EMBL" id="KMY33014.1"/>
    </source>
</evidence>
<evidence type="ECO:0000256" key="4">
    <source>
        <dbReference type="ARBA" id="ARBA00023136"/>
    </source>
</evidence>
<feature type="transmembrane region" description="Helical" evidence="5">
    <location>
        <begin position="124"/>
        <end position="143"/>
    </location>
</feature>
<dbReference type="SUPFAM" id="SSF144091">
    <property type="entry name" value="Rhomboid-like"/>
    <property type="match status" value="1"/>
</dbReference>
<protein>
    <recommendedName>
        <fullName evidence="6">Peptidase S54 rhomboid domain-containing protein</fullName>
    </recommendedName>
</protein>
<comment type="subcellular location">
    <subcellularLocation>
        <location evidence="1">Membrane</location>
        <topology evidence="1">Multi-pass membrane protein</topology>
    </subcellularLocation>
</comment>
<dbReference type="RefSeq" id="WP_049666722.1">
    <property type="nucleotide sequence ID" value="NZ_LFXJ01000005.1"/>
</dbReference>
<name>A0A0K9FET0_9BACI</name>
<feature type="domain" description="Peptidase S54 rhomboid" evidence="6">
    <location>
        <begin position="58"/>
        <end position="194"/>
    </location>
</feature>
<evidence type="ECO:0000256" key="3">
    <source>
        <dbReference type="ARBA" id="ARBA00022989"/>
    </source>
</evidence>
<dbReference type="Gene3D" id="1.20.1540.10">
    <property type="entry name" value="Rhomboid-like"/>
    <property type="match status" value="1"/>
</dbReference>
<dbReference type="Pfam" id="PF01694">
    <property type="entry name" value="Rhomboid"/>
    <property type="match status" value="1"/>
</dbReference>
<dbReference type="AlphaFoldDB" id="A0A0K9FET0"/>
<evidence type="ECO:0000256" key="5">
    <source>
        <dbReference type="SAM" id="Phobius"/>
    </source>
</evidence>
<feature type="transmembrane region" description="Helical" evidence="5">
    <location>
        <begin position="178"/>
        <end position="196"/>
    </location>
</feature>
<dbReference type="GO" id="GO:0004252">
    <property type="term" value="F:serine-type endopeptidase activity"/>
    <property type="evidence" value="ECO:0007669"/>
    <property type="project" value="InterPro"/>
</dbReference>
<dbReference type="InterPro" id="IPR035952">
    <property type="entry name" value="Rhomboid-like_sf"/>
</dbReference>
<evidence type="ECO:0000313" key="8">
    <source>
        <dbReference type="Proteomes" id="UP000037326"/>
    </source>
</evidence>
<feature type="transmembrane region" description="Helical" evidence="5">
    <location>
        <begin position="155"/>
        <end position="172"/>
    </location>
</feature>
<feature type="transmembrane region" description="Helical" evidence="5">
    <location>
        <begin position="12"/>
        <end position="36"/>
    </location>
</feature>
<keyword evidence="2 5" id="KW-0812">Transmembrane</keyword>
<dbReference type="InterPro" id="IPR022764">
    <property type="entry name" value="Peptidase_S54_rhomboid_dom"/>
</dbReference>
<dbReference type="EMBL" id="LFXJ01000005">
    <property type="protein sequence ID" value="KMY33014.1"/>
    <property type="molecule type" value="Genomic_DNA"/>
</dbReference>
<accession>A0A0K9FET0</accession>
<dbReference type="PANTHER" id="PTHR43731">
    <property type="entry name" value="RHOMBOID PROTEASE"/>
    <property type="match status" value="1"/>
</dbReference>
<dbReference type="GeneID" id="96599177"/>
<evidence type="ECO:0000256" key="1">
    <source>
        <dbReference type="ARBA" id="ARBA00004141"/>
    </source>
</evidence>
<evidence type="ECO:0000256" key="2">
    <source>
        <dbReference type="ARBA" id="ARBA00022692"/>
    </source>
</evidence>
<organism evidence="7 8">
    <name type="scientific">Lysinibacillus xylanilyticus</name>
    <dbReference type="NCBI Taxonomy" id="582475"/>
    <lineage>
        <taxon>Bacteria</taxon>
        <taxon>Bacillati</taxon>
        <taxon>Bacillota</taxon>
        <taxon>Bacilli</taxon>
        <taxon>Bacillales</taxon>
        <taxon>Bacillaceae</taxon>
        <taxon>Lysinibacillus</taxon>
    </lineage>
</organism>
<dbReference type="PATRIC" id="fig|582475.4.peg.2281"/>
<dbReference type="OrthoDB" id="9813074at2"/>
<evidence type="ECO:0000259" key="6">
    <source>
        <dbReference type="Pfam" id="PF01694"/>
    </source>
</evidence>
<keyword evidence="4 5" id="KW-0472">Membrane</keyword>
<comment type="caution">
    <text evidence="7">The sequence shown here is derived from an EMBL/GenBank/DDBJ whole genome shotgun (WGS) entry which is preliminary data.</text>
</comment>
<sequence>MFAIRENYKEFIQYYPATVFIVLLCSLASIVTMLFFDGYNEDAIIILGGLEKELINSGEIWRFLTYAFGHMSLFHLLLNIPILLLLSKPLERYFGSTLFFGIYILLSIASGIVIYYFYAGVYPLAGSSGAGYGLLGIFTFFLIRYPNKFYSYDKRFIIILLAISFIFTLNVPDISISGHVGGFISGFVLGYIISIFKKDQIESSFYSSRN</sequence>
<dbReference type="InterPro" id="IPR050925">
    <property type="entry name" value="Rhomboid_protease_S54"/>
</dbReference>
<proteinExistence type="predicted"/>
<dbReference type="GO" id="GO:0016020">
    <property type="term" value="C:membrane"/>
    <property type="evidence" value="ECO:0007669"/>
    <property type="project" value="UniProtKB-SubCell"/>
</dbReference>
<gene>
    <name evidence="7" type="ORF">ACZ11_13155</name>
</gene>
<dbReference type="Proteomes" id="UP000037326">
    <property type="component" value="Unassembled WGS sequence"/>
</dbReference>
<dbReference type="PANTHER" id="PTHR43731:SF26">
    <property type="entry name" value="RHOMBOID-LIKE PROTEIN 10, CHLOROPLASTIC"/>
    <property type="match status" value="1"/>
</dbReference>
<reference evidence="8" key="1">
    <citation type="submission" date="2015-07" db="EMBL/GenBank/DDBJ databases">
        <authorList>
            <consortium name="Consortium for Microbial Forensics and Genomics (microFORGE)"/>
            <person name="Knight B.M."/>
            <person name="Roberts D.P."/>
            <person name="Lin D."/>
            <person name="Hari K."/>
            <person name="Fletcher J."/>
            <person name="Melcher U."/>
            <person name="Blagden T."/>
            <person name="Winegar R.A."/>
        </authorList>
    </citation>
    <scope>NUCLEOTIDE SEQUENCE [LARGE SCALE GENOMIC DNA]</scope>
    <source>
        <strain evidence="8">DSM 23493</strain>
    </source>
</reference>
<keyword evidence="3 5" id="KW-1133">Transmembrane helix</keyword>